<dbReference type="InterPro" id="IPR017853">
    <property type="entry name" value="GH"/>
</dbReference>
<evidence type="ECO:0000313" key="2">
    <source>
        <dbReference type="EMBL" id="ANU77759.1"/>
    </source>
</evidence>
<dbReference type="GO" id="GO:0047669">
    <property type="term" value="F:amylosucrase activity"/>
    <property type="evidence" value="ECO:0007669"/>
    <property type="project" value="InterPro"/>
</dbReference>
<dbReference type="InterPro" id="IPR045857">
    <property type="entry name" value="O16G_dom_2"/>
</dbReference>
<gene>
    <name evidence="2" type="ORF">A4V09_19650</name>
</gene>
<dbReference type="GO" id="GO:0005975">
    <property type="term" value="P:carbohydrate metabolic process"/>
    <property type="evidence" value="ECO:0007669"/>
    <property type="project" value="InterPro"/>
</dbReference>
<keyword evidence="3" id="KW-1185">Reference proteome</keyword>
<protein>
    <recommendedName>
        <fullName evidence="1">Glycosyl hydrolase family 13 catalytic domain-containing protein</fullName>
    </recommendedName>
</protein>
<dbReference type="EMBL" id="CP015405">
    <property type="protein sequence ID" value="ANU77759.1"/>
    <property type="molecule type" value="Genomic_DNA"/>
</dbReference>
<dbReference type="Pfam" id="PF00128">
    <property type="entry name" value="Alpha-amylase"/>
    <property type="match status" value="1"/>
</dbReference>
<dbReference type="PANTHER" id="PTHR10357">
    <property type="entry name" value="ALPHA-AMYLASE FAMILY MEMBER"/>
    <property type="match status" value="1"/>
</dbReference>
<dbReference type="Proteomes" id="UP000092574">
    <property type="component" value="Chromosome"/>
</dbReference>
<dbReference type="Gene3D" id="3.90.400.10">
    <property type="entry name" value="Oligo-1,6-glucosidase, Domain 2"/>
    <property type="match status" value="1"/>
</dbReference>
<reference evidence="2" key="1">
    <citation type="submission" date="2017-04" db="EMBL/GenBank/DDBJ databases">
        <title>Complete Genome Sequences of Twelve Strains of a Stable Defined Moderately Diverse Mouse Microbiota 2 (sDMDMm2).</title>
        <authorList>
            <person name="Uchimura Y."/>
            <person name="Wyss M."/>
            <person name="Brugiroux S."/>
            <person name="Limenitakis J.P."/>
            <person name="Stecher B."/>
            <person name="McCoy K.D."/>
            <person name="Macpherson A.J."/>
        </authorList>
    </citation>
    <scope>NUCLEOTIDE SEQUENCE</scope>
    <source>
        <strain evidence="2">YL58</strain>
    </source>
</reference>
<feature type="domain" description="Glycosyl hydrolase family 13 catalytic" evidence="1">
    <location>
        <begin position="62"/>
        <end position="517"/>
    </location>
</feature>
<proteinExistence type="predicted"/>
<dbReference type="Gene3D" id="3.20.20.80">
    <property type="entry name" value="Glycosidases"/>
    <property type="match status" value="1"/>
</dbReference>
<evidence type="ECO:0000313" key="3">
    <source>
        <dbReference type="Proteomes" id="UP000092574"/>
    </source>
</evidence>
<dbReference type="InterPro" id="IPR044077">
    <property type="entry name" value="Amylosucrase"/>
</dbReference>
<dbReference type="OrthoDB" id="9805159at2"/>
<sequence>MSMEKLRTYYFGLYGENGITQFFYDQLMEIMKTAKADRSTALKKQDKKGNDWYLSEKMVGMMLYLDKFSENLSDFEKRIDYLADLGVTYVHFMPLLQSREGQNDGGYAVSDYLNVDKKFGTTEQFEHVIDRLKKKGIRTCIDFVLNHTAKEHEWALKSRKNQPGYEDMYYMFDNYGIPSEYEKTLTEIFPQVAPKNFTYYEDIGKFVMTRFYEFQWDLNYKNPNVFNRIAHVLLTLANKGIDIFRLDAIPYMWKELGTSSMNLPQVHTLLKMYEMIIEEVCPSVIFLGEAIVEPHEIVKYFGTPEEKECHIMYNASLMVLLWNSLAARDVRLMQRSMSIDYGTPKDGVWINYARCHDDIGWGFEKDIIKDLGMDPEAHKQFIIQFMEGKFPGSFAKGELYEFNPETLDARNSGTMASLCGLEEALAKKDRYKLELAVKRILLLNSMIISYTGIPLLYSGDEIGTMNWWDYKKDHTIAHDSRWLHRAPMDWDKAADRHDMGTVQGVIFSGIKEMIQVRKDNRIFASDIPSIPIDTGNKAVFAFHREDKMLVLANFSEERQTVNCNAVNWFGLPWELHDLIQGKTVPLWDNIVLGPYEYLWLA</sequence>
<dbReference type="InterPro" id="IPR006047">
    <property type="entry name" value="GH13_cat_dom"/>
</dbReference>
<dbReference type="AlphaFoldDB" id="A0A1C7IH44"/>
<dbReference type="RefSeq" id="WP_065543864.1">
    <property type="nucleotide sequence ID" value="NZ_CP015405.2"/>
</dbReference>
<evidence type="ECO:0000259" key="1">
    <source>
        <dbReference type="SMART" id="SM00642"/>
    </source>
</evidence>
<dbReference type="PANTHER" id="PTHR10357:SF213">
    <property type="entry name" value="ALPHA AMYLASE CATALYTIC REGION"/>
    <property type="match status" value="1"/>
</dbReference>
<name>A0A1C7IH44_9FIRM</name>
<dbReference type="SUPFAM" id="SSF51445">
    <property type="entry name" value="(Trans)glycosidases"/>
    <property type="match status" value="1"/>
</dbReference>
<accession>A0A1C7IH44</accession>
<organism evidence="2 3">
    <name type="scientific">Blautia pseudococcoides</name>
    <dbReference type="NCBI Taxonomy" id="1796616"/>
    <lineage>
        <taxon>Bacteria</taxon>
        <taxon>Bacillati</taxon>
        <taxon>Bacillota</taxon>
        <taxon>Clostridia</taxon>
        <taxon>Lachnospirales</taxon>
        <taxon>Lachnospiraceae</taxon>
        <taxon>Blautia</taxon>
    </lineage>
</organism>
<dbReference type="InterPro" id="IPR013780">
    <property type="entry name" value="Glyco_hydro_b"/>
</dbReference>
<dbReference type="STRING" id="1796616.A4V09_19650"/>
<dbReference type="SMART" id="SM00642">
    <property type="entry name" value="Aamy"/>
    <property type="match status" value="1"/>
</dbReference>
<dbReference type="Gene3D" id="2.60.40.1180">
    <property type="entry name" value="Golgi alpha-mannosidase II"/>
    <property type="match status" value="1"/>
</dbReference>
<dbReference type="KEGG" id="byl:A4V09_19650"/>
<dbReference type="SUPFAM" id="SSF51011">
    <property type="entry name" value="Glycosyl hydrolase domain"/>
    <property type="match status" value="1"/>
</dbReference>
<dbReference type="CDD" id="cd11324">
    <property type="entry name" value="AmyAc_Amylosucrase"/>
    <property type="match status" value="1"/>
</dbReference>